<dbReference type="OrthoDB" id="464481at2"/>
<dbReference type="GO" id="GO:0003700">
    <property type="term" value="F:DNA-binding transcription factor activity"/>
    <property type="evidence" value="ECO:0007669"/>
    <property type="project" value="InterPro"/>
</dbReference>
<dbReference type="FunFam" id="1.10.10.10:FF:000001">
    <property type="entry name" value="LysR family transcriptional regulator"/>
    <property type="match status" value="1"/>
</dbReference>
<dbReference type="Pfam" id="PF00126">
    <property type="entry name" value="HTH_1"/>
    <property type="match status" value="1"/>
</dbReference>
<evidence type="ECO:0000313" key="6">
    <source>
        <dbReference type="EMBL" id="AVY92671.1"/>
    </source>
</evidence>
<dbReference type="GO" id="GO:0000976">
    <property type="term" value="F:transcription cis-regulatory region binding"/>
    <property type="evidence" value="ECO:0007669"/>
    <property type="project" value="TreeGrafter"/>
</dbReference>
<evidence type="ECO:0000256" key="3">
    <source>
        <dbReference type="ARBA" id="ARBA00023125"/>
    </source>
</evidence>
<dbReference type="STRING" id="1122240.GCA_000620105_00824"/>
<dbReference type="Proteomes" id="UP000244173">
    <property type="component" value="Chromosome"/>
</dbReference>
<dbReference type="PANTHER" id="PTHR30126">
    <property type="entry name" value="HTH-TYPE TRANSCRIPTIONAL REGULATOR"/>
    <property type="match status" value="1"/>
</dbReference>
<dbReference type="KEGG" id="maer:DAI18_00380"/>
<comment type="similarity">
    <text evidence="1">Belongs to the LysR transcriptional regulatory family.</text>
</comment>
<proteinExistence type="inferred from homology"/>
<keyword evidence="4" id="KW-0804">Transcription</keyword>
<sequence>MELSSLRLFTAVAEQGGVTRAAQALHCVQSNVSARLRQLEDELGTALFHRDRRQMIMTPAGRELLGYARRLTALADEAREAVRGAAPSGQLRLGSMETTAAIRLPLPLADYHRRYPAVHLSLETGPTRTLIDQVCDYRLDAAFIAGPVSDPQLDGCRLWREELVLVTEAGHAPVGQAADLPAPTLLAFRAGCAYRERLEHWCRTEGVFPASILEFGSFQAILGCAAAGMGIALLPKTVVDAQRDMHLPLALHRLPSAVADAETWLVWRRDRAPRALLALVELLGFSPSADQHAARDAAAPC</sequence>
<organism evidence="6 7">
    <name type="scientific">Microvirgula aerodenitrificans</name>
    <dbReference type="NCBI Taxonomy" id="57480"/>
    <lineage>
        <taxon>Bacteria</taxon>
        <taxon>Pseudomonadati</taxon>
        <taxon>Pseudomonadota</taxon>
        <taxon>Betaproteobacteria</taxon>
        <taxon>Neisseriales</taxon>
        <taxon>Aquaspirillaceae</taxon>
        <taxon>Microvirgula</taxon>
    </lineage>
</organism>
<dbReference type="SUPFAM" id="SSF46785">
    <property type="entry name" value="Winged helix' DNA-binding domain"/>
    <property type="match status" value="1"/>
</dbReference>
<dbReference type="RefSeq" id="WP_107888515.1">
    <property type="nucleotide sequence ID" value="NZ_CP028519.1"/>
</dbReference>
<evidence type="ECO:0000256" key="4">
    <source>
        <dbReference type="ARBA" id="ARBA00023163"/>
    </source>
</evidence>
<dbReference type="InterPro" id="IPR036390">
    <property type="entry name" value="WH_DNA-bd_sf"/>
</dbReference>
<protein>
    <submittedName>
        <fullName evidence="6">LysR family transcriptional regulator</fullName>
    </submittedName>
</protein>
<keyword evidence="2" id="KW-0805">Transcription regulation</keyword>
<dbReference type="Gene3D" id="1.10.10.10">
    <property type="entry name" value="Winged helix-like DNA-binding domain superfamily/Winged helix DNA-binding domain"/>
    <property type="match status" value="1"/>
</dbReference>
<accession>A0A2U3TGZ8</accession>
<keyword evidence="3" id="KW-0238">DNA-binding</keyword>
<dbReference type="AlphaFoldDB" id="A0A2U3TGZ8"/>
<dbReference type="InterPro" id="IPR036388">
    <property type="entry name" value="WH-like_DNA-bd_sf"/>
</dbReference>
<evidence type="ECO:0000256" key="2">
    <source>
        <dbReference type="ARBA" id="ARBA00023015"/>
    </source>
</evidence>
<feature type="domain" description="HTH lysR-type" evidence="5">
    <location>
        <begin position="1"/>
        <end position="58"/>
    </location>
</feature>
<dbReference type="SUPFAM" id="SSF53850">
    <property type="entry name" value="Periplasmic binding protein-like II"/>
    <property type="match status" value="1"/>
</dbReference>
<dbReference type="PRINTS" id="PR00039">
    <property type="entry name" value="HTHLYSR"/>
</dbReference>
<keyword evidence="7" id="KW-1185">Reference proteome</keyword>
<evidence type="ECO:0000256" key="1">
    <source>
        <dbReference type="ARBA" id="ARBA00009437"/>
    </source>
</evidence>
<dbReference type="PROSITE" id="PS50931">
    <property type="entry name" value="HTH_LYSR"/>
    <property type="match status" value="1"/>
</dbReference>
<dbReference type="EMBL" id="CP028519">
    <property type="protein sequence ID" value="AVY92671.1"/>
    <property type="molecule type" value="Genomic_DNA"/>
</dbReference>
<dbReference type="InterPro" id="IPR000847">
    <property type="entry name" value="LysR_HTH_N"/>
</dbReference>
<dbReference type="Gene3D" id="3.40.190.290">
    <property type="match status" value="1"/>
</dbReference>
<dbReference type="InterPro" id="IPR005119">
    <property type="entry name" value="LysR_subst-bd"/>
</dbReference>
<dbReference type="CDD" id="cd08442">
    <property type="entry name" value="PBP2_YofA_SoxR_like"/>
    <property type="match status" value="1"/>
</dbReference>
<dbReference type="Pfam" id="PF03466">
    <property type="entry name" value="LysR_substrate"/>
    <property type="match status" value="1"/>
</dbReference>
<evidence type="ECO:0000313" key="7">
    <source>
        <dbReference type="Proteomes" id="UP000244173"/>
    </source>
</evidence>
<name>A0A2U3TGZ8_9NEIS</name>
<dbReference type="PANTHER" id="PTHR30126:SF40">
    <property type="entry name" value="HTH-TYPE TRANSCRIPTIONAL REGULATOR GLTR"/>
    <property type="match status" value="1"/>
</dbReference>
<reference evidence="6 7" key="1">
    <citation type="submission" date="2018-04" db="EMBL/GenBank/DDBJ databases">
        <title>Denitrifier Microvirgula.</title>
        <authorList>
            <person name="Anderson E."/>
            <person name="Jang J."/>
            <person name="Ishii S."/>
        </authorList>
    </citation>
    <scope>NUCLEOTIDE SEQUENCE [LARGE SCALE GENOMIC DNA]</scope>
    <source>
        <strain evidence="6 7">BE2.4</strain>
    </source>
</reference>
<evidence type="ECO:0000259" key="5">
    <source>
        <dbReference type="PROSITE" id="PS50931"/>
    </source>
</evidence>
<gene>
    <name evidence="6" type="ORF">DAI18_00380</name>
</gene>